<dbReference type="AlphaFoldDB" id="A0A2S9YQQ5"/>
<organism evidence="2 3">
    <name type="scientific">Enhygromyxa salina</name>
    <dbReference type="NCBI Taxonomy" id="215803"/>
    <lineage>
        <taxon>Bacteria</taxon>
        <taxon>Pseudomonadati</taxon>
        <taxon>Myxococcota</taxon>
        <taxon>Polyangia</taxon>
        <taxon>Nannocystales</taxon>
        <taxon>Nannocystaceae</taxon>
        <taxon>Enhygromyxa</taxon>
    </lineage>
</organism>
<dbReference type="InterPro" id="IPR012340">
    <property type="entry name" value="NA-bd_OB-fold"/>
</dbReference>
<sequence>MLIYAYVFALVLGSVLLGASLLMGGDHDADTDFDGDADLDVQADADLDTHADAGHDAHGDIGGFFGVFGSMRFWTFFAAFFGLTGLVLDGLDLATEYAALGLAIGVGFTTGWAAVTVIRRLSANDTGVVAGVGDYVGKSGEVLISAGPGRLGKIRIELMGTTVDVLAESDDELISRGEQALILEMRGNKAIVVKYESASRNQSAPAVRA</sequence>
<gene>
    <name evidence="2" type="ORF">ENSA7_28280</name>
</gene>
<evidence type="ECO:0000313" key="2">
    <source>
        <dbReference type="EMBL" id="PRQ07435.1"/>
    </source>
</evidence>
<reference evidence="2 3" key="1">
    <citation type="submission" date="2018-03" db="EMBL/GenBank/DDBJ databases">
        <title>Draft Genome Sequences of the Obligatory Marine Myxobacteria Enhygromyxa salina SWB007.</title>
        <authorList>
            <person name="Poehlein A."/>
            <person name="Moghaddam J.A."/>
            <person name="Harms H."/>
            <person name="Alanjari M."/>
            <person name="Koenig G.M."/>
            <person name="Daniel R."/>
            <person name="Schaeberle T.F."/>
        </authorList>
    </citation>
    <scope>NUCLEOTIDE SEQUENCE [LARGE SCALE GENOMIC DNA]</scope>
    <source>
        <strain evidence="2 3">SWB007</strain>
    </source>
</reference>
<evidence type="ECO:0000256" key="1">
    <source>
        <dbReference type="SAM" id="Phobius"/>
    </source>
</evidence>
<keyword evidence="1" id="KW-0472">Membrane</keyword>
<proteinExistence type="predicted"/>
<comment type="caution">
    <text evidence="2">The sequence shown here is derived from an EMBL/GenBank/DDBJ whole genome shotgun (WGS) entry which is preliminary data.</text>
</comment>
<dbReference type="Gene3D" id="2.40.50.140">
    <property type="entry name" value="Nucleic acid-binding proteins"/>
    <property type="match status" value="1"/>
</dbReference>
<name>A0A2S9YQQ5_9BACT</name>
<feature type="transmembrane region" description="Helical" evidence="1">
    <location>
        <begin position="6"/>
        <end position="24"/>
    </location>
</feature>
<feature type="transmembrane region" description="Helical" evidence="1">
    <location>
        <begin position="97"/>
        <end position="118"/>
    </location>
</feature>
<evidence type="ECO:0008006" key="4">
    <source>
        <dbReference type="Google" id="ProtNLM"/>
    </source>
</evidence>
<dbReference type="EMBL" id="PVNL01000054">
    <property type="protein sequence ID" value="PRQ07435.1"/>
    <property type="molecule type" value="Genomic_DNA"/>
</dbReference>
<evidence type="ECO:0000313" key="3">
    <source>
        <dbReference type="Proteomes" id="UP000238823"/>
    </source>
</evidence>
<keyword evidence="1" id="KW-1133">Transmembrane helix</keyword>
<protein>
    <recommendedName>
        <fullName evidence="4">NfeD-like C-terminal domain-containing protein</fullName>
    </recommendedName>
</protein>
<keyword evidence="1" id="KW-0812">Transmembrane</keyword>
<dbReference type="Proteomes" id="UP000238823">
    <property type="component" value="Unassembled WGS sequence"/>
</dbReference>
<accession>A0A2S9YQQ5</accession>